<organism evidence="1 2">
    <name type="scientific">Cronobacter sakazakii (strain ATCC BAA-894)</name>
    <name type="common">Enterobacter sakazakii</name>
    <dbReference type="NCBI Taxonomy" id="290339"/>
    <lineage>
        <taxon>Bacteria</taxon>
        <taxon>Pseudomonadati</taxon>
        <taxon>Pseudomonadota</taxon>
        <taxon>Gammaproteobacteria</taxon>
        <taxon>Enterobacterales</taxon>
        <taxon>Enterobacteriaceae</taxon>
        <taxon>Cronobacter</taxon>
    </lineage>
</organism>
<dbReference type="AlphaFoldDB" id="A7MQ72"/>
<protein>
    <submittedName>
        <fullName evidence="1">Uncharacterized protein</fullName>
    </submittedName>
</protein>
<gene>
    <name evidence="1" type="ordered locus">ESA_04134</name>
</gene>
<dbReference type="KEGG" id="esa:ESA_04134"/>
<name>A7MQ72_CROS8</name>
<dbReference type="HOGENOM" id="CLU_3215144_0_0_6"/>
<reference evidence="1 2" key="1">
    <citation type="journal article" date="2010" name="PLoS ONE">
        <title>Genome sequence of Cronobacter sakazakii BAA-894 and comparative genomic hybridization analysis with other Cronobacter species.</title>
        <authorList>
            <person name="Kucerova E."/>
            <person name="Clifton S.W."/>
            <person name="Xia X.Q."/>
            <person name="Long F."/>
            <person name="Porwollik S."/>
            <person name="Fulton L."/>
            <person name="Fronick C."/>
            <person name="Minx P."/>
            <person name="Kyung K."/>
            <person name="Warren W."/>
            <person name="Fulton R."/>
            <person name="Feng D."/>
            <person name="Wollam A."/>
            <person name="Shah N."/>
            <person name="Bhonagiri V."/>
            <person name="Nash W.E."/>
            <person name="Hallsworth-Pepin K."/>
            <person name="Wilson R.K."/>
            <person name="McClelland M."/>
            <person name="Forsythe S.J."/>
        </authorList>
    </citation>
    <scope>NUCLEOTIDE SEQUENCE [LARGE SCALE GENOMIC DNA]</scope>
    <source>
        <strain evidence="1 2">ATCC BAA-894</strain>
    </source>
</reference>
<keyword evidence="2" id="KW-1185">Reference proteome</keyword>
<dbReference type="EMBL" id="CP000783">
    <property type="protein sequence ID" value="ABU79315.1"/>
    <property type="molecule type" value="Genomic_DNA"/>
</dbReference>
<proteinExistence type="predicted"/>
<evidence type="ECO:0000313" key="1">
    <source>
        <dbReference type="EMBL" id="ABU79315.1"/>
    </source>
</evidence>
<sequence>MATVSQRTRALPSSDAQDDKTVIFASGVFARAGGRMSAQPLKEE</sequence>
<dbReference type="Proteomes" id="UP000000260">
    <property type="component" value="Chromosome"/>
</dbReference>
<evidence type="ECO:0000313" key="2">
    <source>
        <dbReference type="Proteomes" id="UP000000260"/>
    </source>
</evidence>
<accession>A7MQ72</accession>